<accession>A0ABQ1M794</accession>
<keyword evidence="2" id="KW-1185">Reference proteome</keyword>
<sequence length="286" mass="34380">MINGGAIMKFIRKIAVLFLFGLFLGTFQTNQVLAQQSASDFDVEKEFPKSSFFWLGTYTKYRIGEKLWYNGEYHVRTRSNYVNEMAQLYIRLGLSYLVNKNFEITGGIVTPFYWAEEDLYEPTDQIDKIVPQFRFWQQYLFIQPLGRVKVYHQIRTEQRWRRDFIEESPFLLTHRFRYKLMTYIPINTRDFQQGTFYGVFYNEIFIQAGKSIRYNYLEDNRTFGGLGYILNENIQLQAGFMKTYQQRQNGVDFNSRDILRFSIYHNLDFYYKKNKQKTGNINPVFN</sequence>
<dbReference type="Pfam" id="PF10677">
    <property type="entry name" value="DUF2490"/>
    <property type="match status" value="1"/>
</dbReference>
<dbReference type="EMBL" id="BMFD01000004">
    <property type="protein sequence ID" value="GGC35943.1"/>
    <property type="molecule type" value="Genomic_DNA"/>
</dbReference>
<proteinExistence type="predicted"/>
<protein>
    <recommendedName>
        <fullName evidence="3">DUF2490 domain-containing protein</fullName>
    </recommendedName>
</protein>
<dbReference type="Proteomes" id="UP000635885">
    <property type="component" value="Unassembled WGS sequence"/>
</dbReference>
<dbReference type="InterPro" id="IPR019619">
    <property type="entry name" value="DUF2490"/>
</dbReference>
<reference evidence="2" key="1">
    <citation type="journal article" date="2019" name="Int. J. Syst. Evol. Microbiol.">
        <title>The Global Catalogue of Microorganisms (GCM) 10K type strain sequencing project: providing services to taxonomists for standard genome sequencing and annotation.</title>
        <authorList>
            <consortium name="The Broad Institute Genomics Platform"/>
            <consortium name="The Broad Institute Genome Sequencing Center for Infectious Disease"/>
            <person name="Wu L."/>
            <person name="Ma J."/>
        </authorList>
    </citation>
    <scope>NUCLEOTIDE SEQUENCE [LARGE SCALE GENOMIC DNA]</scope>
    <source>
        <strain evidence="2">CGMCC 1.12479</strain>
    </source>
</reference>
<evidence type="ECO:0000313" key="2">
    <source>
        <dbReference type="Proteomes" id="UP000635885"/>
    </source>
</evidence>
<comment type="caution">
    <text evidence="1">The sequence shown here is derived from an EMBL/GenBank/DDBJ whole genome shotgun (WGS) entry which is preliminary data.</text>
</comment>
<evidence type="ECO:0008006" key="3">
    <source>
        <dbReference type="Google" id="ProtNLM"/>
    </source>
</evidence>
<name>A0ABQ1M794_9BACT</name>
<gene>
    <name evidence="1" type="ORF">GCM10010993_13470</name>
</gene>
<organism evidence="1 2">
    <name type="scientific">Belliella aquatica</name>
    <dbReference type="NCBI Taxonomy" id="1323734"/>
    <lineage>
        <taxon>Bacteria</taxon>
        <taxon>Pseudomonadati</taxon>
        <taxon>Bacteroidota</taxon>
        <taxon>Cytophagia</taxon>
        <taxon>Cytophagales</taxon>
        <taxon>Cyclobacteriaceae</taxon>
        <taxon>Belliella</taxon>
    </lineage>
</organism>
<evidence type="ECO:0000313" key="1">
    <source>
        <dbReference type="EMBL" id="GGC35943.1"/>
    </source>
</evidence>